<dbReference type="AlphaFoldDB" id="A0A7S1IBH6"/>
<feature type="compositionally biased region" description="Low complexity" evidence="2">
    <location>
        <begin position="520"/>
        <end position="532"/>
    </location>
</feature>
<evidence type="ECO:0000256" key="2">
    <source>
        <dbReference type="SAM" id="MobiDB-lite"/>
    </source>
</evidence>
<protein>
    <submittedName>
        <fullName evidence="3">Uncharacterized protein</fullName>
    </submittedName>
</protein>
<reference evidence="3" key="1">
    <citation type="submission" date="2021-01" db="EMBL/GenBank/DDBJ databases">
        <authorList>
            <person name="Corre E."/>
            <person name="Pelletier E."/>
            <person name="Niang G."/>
            <person name="Scheremetjew M."/>
            <person name="Finn R."/>
            <person name="Kale V."/>
            <person name="Holt S."/>
            <person name="Cochrane G."/>
            <person name="Meng A."/>
            <person name="Brown T."/>
            <person name="Cohen L."/>
        </authorList>
    </citation>
    <scope>NUCLEOTIDE SEQUENCE</scope>
    <source>
        <strain evidence="3">NIES-381</strain>
    </source>
</reference>
<dbReference type="InterPro" id="IPR019734">
    <property type="entry name" value="TPR_rpt"/>
</dbReference>
<sequence length="558" mass="62160">MSEALPEKLAPIWLEALITSEYERDTLPLLFSGIEDFDTYFEDLLAANDDSMAPAIREMKNRNLEAREERAMGHWPECLLALERAVQLRLIAFPESHPAHHDYVLSLHHLMFSLITFGTWFLKESGEQEDLRVRDVHEIRAFELFGKAKGLLEAIKNKQEHWFFKALLFNNMANYYWRRRKQSAATQVMLDSHRAWVKTKQVKYGYYFYVQYATSLLVMGRYESAMKAMQHAVSILPDNGPVPGTSMHEPEEDDSRLPLRFQPQLLSSALPLVAATCLTAYHNFSLAMVGARKYKDAALWCAKCMDVAAAHRSYLRVNHPWVKSIKRLQEYCTKMSFSANFEKFRMKPSETRSRAFPNLHKLVTEAQRSSPTVALDGTAGSSEHLANDEGQASIPPRTPPPNSEHAPRPPSNQRAAAAPRRPKESNNVALAFLPNIPPKGKPLAALKVYAGGMSHRRIVEDFTNKRNVRPKPKPKDVVADAATDGTEALEDQPVVSEAAPEEAPPAGSENLEAANEEAPEAAAGEGTPEANPDVANVHTEGETLGATEQASSPAVAVS</sequence>
<dbReference type="SUPFAM" id="SSF48452">
    <property type="entry name" value="TPR-like"/>
    <property type="match status" value="1"/>
</dbReference>
<dbReference type="PROSITE" id="PS50005">
    <property type="entry name" value="TPR"/>
    <property type="match status" value="1"/>
</dbReference>
<feature type="region of interest" description="Disordered" evidence="2">
    <location>
        <begin position="367"/>
        <end position="424"/>
    </location>
</feature>
<accession>A0A7S1IBH6</accession>
<dbReference type="InterPro" id="IPR011990">
    <property type="entry name" value="TPR-like_helical_dom_sf"/>
</dbReference>
<organism evidence="3">
    <name type="scientific">Eutreptiella gymnastica</name>
    <dbReference type="NCBI Taxonomy" id="73025"/>
    <lineage>
        <taxon>Eukaryota</taxon>
        <taxon>Discoba</taxon>
        <taxon>Euglenozoa</taxon>
        <taxon>Euglenida</taxon>
        <taxon>Spirocuta</taxon>
        <taxon>Euglenophyceae</taxon>
        <taxon>Eutreptiales</taxon>
        <taxon>Eutreptiaceae</taxon>
        <taxon>Eutreptiella</taxon>
    </lineage>
</organism>
<proteinExistence type="predicted"/>
<evidence type="ECO:0000313" key="3">
    <source>
        <dbReference type="EMBL" id="CAD9007178.1"/>
    </source>
</evidence>
<evidence type="ECO:0000256" key="1">
    <source>
        <dbReference type="PROSITE-ProRule" id="PRU00339"/>
    </source>
</evidence>
<feature type="repeat" description="TPR" evidence="1">
    <location>
        <begin position="206"/>
        <end position="239"/>
    </location>
</feature>
<gene>
    <name evidence="3" type="ORF">EGYM00392_LOCUS18270</name>
</gene>
<keyword evidence="1" id="KW-0802">TPR repeat</keyword>
<dbReference type="EMBL" id="HBGA01049828">
    <property type="protein sequence ID" value="CAD9007178.1"/>
    <property type="molecule type" value="Transcribed_RNA"/>
</dbReference>
<feature type="compositionally biased region" description="Low complexity" evidence="2">
    <location>
        <begin position="504"/>
        <end position="513"/>
    </location>
</feature>
<dbReference type="Gene3D" id="1.25.40.10">
    <property type="entry name" value="Tetratricopeptide repeat domain"/>
    <property type="match status" value="1"/>
</dbReference>
<feature type="region of interest" description="Disordered" evidence="2">
    <location>
        <begin position="462"/>
        <end position="558"/>
    </location>
</feature>
<name>A0A7S1IBH6_9EUGL</name>